<keyword evidence="5 7" id="KW-0472">Membrane</keyword>
<dbReference type="EMBL" id="CAXKWB010000405">
    <property type="protein sequence ID" value="CAL4060710.1"/>
    <property type="molecule type" value="Genomic_DNA"/>
</dbReference>
<dbReference type="Gene3D" id="3.40.50.300">
    <property type="entry name" value="P-loop containing nucleotide triphosphate hydrolases"/>
    <property type="match status" value="1"/>
</dbReference>
<keyword evidence="2 7" id="KW-0808">Transferase</keyword>
<organism evidence="8 9">
    <name type="scientific">Meganyctiphanes norvegica</name>
    <name type="common">Northern krill</name>
    <name type="synonym">Thysanopoda norvegica</name>
    <dbReference type="NCBI Taxonomy" id="48144"/>
    <lineage>
        <taxon>Eukaryota</taxon>
        <taxon>Metazoa</taxon>
        <taxon>Ecdysozoa</taxon>
        <taxon>Arthropoda</taxon>
        <taxon>Crustacea</taxon>
        <taxon>Multicrustacea</taxon>
        <taxon>Malacostraca</taxon>
        <taxon>Eumalacostraca</taxon>
        <taxon>Eucarida</taxon>
        <taxon>Euphausiacea</taxon>
        <taxon>Euphausiidae</taxon>
        <taxon>Meganyctiphanes</taxon>
    </lineage>
</organism>
<evidence type="ECO:0000313" key="8">
    <source>
        <dbReference type="EMBL" id="CAL4060710.1"/>
    </source>
</evidence>
<evidence type="ECO:0000256" key="4">
    <source>
        <dbReference type="ARBA" id="ARBA00022989"/>
    </source>
</evidence>
<dbReference type="Proteomes" id="UP001497623">
    <property type="component" value="Unassembled WGS sequence"/>
</dbReference>
<comment type="similarity">
    <text evidence="7">Belongs to the sulfotransferase 6 family.</text>
</comment>
<accession>A0AAV2PL13</accession>
<dbReference type="GO" id="GO:0016020">
    <property type="term" value="C:membrane"/>
    <property type="evidence" value="ECO:0007669"/>
    <property type="project" value="UniProtKB-SubCell"/>
</dbReference>
<evidence type="ECO:0000256" key="5">
    <source>
        <dbReference type="ARBA" id="ARBA00023136"/>
    </source>
</evidence>
<protein>
    <recommendedName>
        <fullName evidence="7">Heparan-sulfate 6-O-sulfotransferase</fullName>
        <ecNumber evidence="7">2.8.2.-</ecNumber>
    </recommendedName>
</protein>
<sequence length="455" mass="52608">MKLADCEVQTDDSEIERLLPLQETSLTEFGTRTRGWRVTLTDPDSATHTPTTQTVWMRKGIKRCLYLLLFLTFIGAVGIIYFGYYCPESVCALSSSQTETRPIKYIKGGINQFHIDTDKIGQPLNPSVVSAVGPSFTDITHQDFQFDIRGHDVIVFLHIQKTGGTTFGRHLVKDLDLERGCECHRKSKKRCTCLRPGPNSDETWLFSRYSTGWKCGLHADWTELTSGCVDDIMDEIDDHEIKRRYFGLAFLGNSIRKCLNPKIFVYLNKNVSYKTIEMINMTKHSYPYDIIKCSEINNWQIMFSNYKIHCDKYFITFKALKKLTDLTYPKTIMQIIDRKKCFFLDIKELKKYDMSFLGLTLFQAVSKLILNSAIDFEFKNSLISYPHILTRIPMENIDFLVKREKITNISSTIVALWDFFTVLINEGFSGIQGRGGYHDMHFQIENISTLLWCEV</sequence>
<evidence type="ECO:0000256" key="1">
    <source>
        <dbReference type="ARBA" id="ARBA00004167"/>
    </source>
</evidence>
<gene>
    <name evidence="8" type="ORF">MNOR_LOCUS1523</name>
</gene>
<reference evidence="8 9" key="1">
    <citation type="submission" date="2024-05" db="EMBL/GenBank/DDBJ databases">
        <authorList>
            <person name="Wallberg A."/>
        </authorList>
    </citation>
    <scope>NUCLEOTIDE SEQUENCE [LARGE SCALE GENOMIC DNA]</scope>
</reference>
<keyword evidence="9" id="KW-1185">Reference proteome</keyword>
<evidence type="ECO:0000256" key="7">
    <source>
        <dbReference type="RuleBase" id="RU364122"/>
    </source>
</evidence>
<keyword evidence="7" id="KW-0735">Signal-anchor</keyword>
<keyword evidence="6" id="KW-0325">Glycoprotein</keyword>
<evidence type="ECO:0000256" key="6">
    <source>
        <dbReference type="ARBA" id="ARBA00023180"/>
    </source>
</evidence>
<comment type="function">
    <text evidence="7">6-O-sulfation enzyme which catalyzes the transfer of sulfate from 3'-phosphoadenosine 5'-phosphosulfate (PAPS) to position 6 of the N-sulfoglucosamine residue (GlcNS) of heparan sulfate.</text>
</comment>
<dbReference type="InterPro" id="IPR027417">
    <property type="entry name" value="P-loop_NTPase"/>
</dbReference>
<evidence type="ECO:0000256" key="2">
    <source>
        <dbReference type="ARBA" id="ARBA00022679"/>
    </source>
</evidence>
<keyword evidence="4 7" id="KW-1133">Transmembrane helix</keyword>
<evidence type="ECO:0000256" key="3">
    <source>
        <dbReference type="ARBA" id="ARBA00022692"/>
    </source>
</evidence>
<dbReference type="EC" id="2.8.2.-" evidence="7"/>
<comment type="caution">
    <text evidence="8">The sequence shown here is derived from an EMBL/GenBank/DDBJ whole genome shotgun (WGS) entry which is preliminary data.</text>
</comment>
<evidence type="ECO:0000313" key="9">
    <source>
        <dbReference type="Proteomes" id="UP001497623"/>
    </source>
</evidence>
<name>A0AAV2PL13_MEGNR</name>
<dbReference type="PANTHER" id="PTHR12812:SF0">
    <property type="entry name" value="HEPARAN-SULFATE 6-O-SULFOTRANSFERASE"/>
    <property type="match status" value="1"/>
</dbReference>
<proteinExistence type="inferred from homology"/>
<dbReference type="AlphaFoldDB" id="A0AAV2PL13"/>
<dbReference type="PANTHER" id="PTHR12812">
    <property type="entry name" value="HEPARAN SULFATE 6-O-SULFOTRANSFERASE 3"/>
    <property type="match status" value="1"/>
</dbReference>
<keyword evidence="3 7" id="KW-0812">Transmembrane</keyword>
<dbReference type="GO" id="GO:0017095">
    <property type="term" value="F:heparan sulfate 6-sulfotransferase activity"/>
    <property type="evidence" value="ECO:0007669"/>
    <property type="project" value="TreeGrafter"/>
</dbReference>
<dbReference type="InterPro" id="IPR010635">
    <property type="entry name" value="Heparan_SO4-6-sulfoTrfase"/>
</dbReference>
<comment type="catalytic activity">
    <reaction evidence="7">
        <text>alpha-D-glucosaminyl-[heparan sulfate](n) + 3'-phosphoadenylyl sulfate = 6-sulfo-alpha-D-glucosaminyl-[heparan sulfate](n) + adenosine 3',5'-bisphosphate + H(+)</text>
        <dbReference type="Rhea" id="RHEA:56604"/>
        <dbReference type="Rhea" id="RHEA-COMP:9830"/>
        <dbReference type="Rhea" id="RHEA-COMP:14621"/>
        <dbReference type="ChEBI" id="CHEBI:15378"/>
        <dbReference type="ChEBI" id="CHEBI:58339"/>
        <dbReference type="ChEBI" id="CHEBI:58343"/>
        <dbReference type="ChEBI" id="CHEBI:58388"/>
        <dbReference type="ChEBI" id="CHEBI:140604"/>
    </reaction>
</comment>
<feature type="transmembrane region" description="Helical" evidence="7">
    <location>
        <begin position="65"/>
        <end position="85"/>
    </location>
</feature>
<comment type="subcellular location">
    <subcellularLocation>
        <location evidence="1">Membrane</location>
        <topology evidence="1">Single-pass membrane protein</topology>
    </subcellularLocation>
    <subcellularLocation>
        <location evidence="7">Membrane</location>
        <topology evidence="7">Single-pass type II membrane protein</topology>
    </subcellularLocation>
</comment>
<feature type="non-terminal residue" evidence="8">
    <location>
        <position position="455"/>
    </location>
</feature>